<dbReference type="EMBL" id="FOKV01000003">
    <property type="protein sequence ID" value="SFC28559.1"/>
    <property type="molecule type" value="Genomic_DNA"/>
</dbReference>
<dbReference type="OrthoDB" id="1446992at2"/>
<dbReference type="AlphaFoldDB" id="A0A1I1HWL9"/>
<protein>
    <submittedName>
        <fullName evidence="2">Uncharacterized protein</fullName>
    </submittedName>
</protein>
<organism evidence="2 3">
    <name type="scientific">Zunongwangia mangrovi</name>
    <dbReference type="NCBI Taxonomy" id="1334022"/>
    <lineage>
        <taxon>Bacteria</taxon>
        <taxon>Pseudomonadati</taxon>
        <taxon>Bacteroidota</taxon>
        <taxon>Flavobacteriia</taxon>
        <taxon>Flavobacteriales</taxon>
        <taxon>Flavobacteriaceae</taxon>
        <taxon>Zunongwangia</taxon>
    </lineage>
</organism>
<accession>A0A1I1HWL9</accession>
<feature type="signal peptide" evidence="1">
    <location>
        <begin position="1"/>
        <end position="20"/>
    </location>
</feature>
<proteinExistence type="predicted"/>
<gene>
    <name evidence="2" type="ORF">SAMN04487907_103208</name>
</gene>
<dbReference type="STRING" id="1334022.SAMN04487907_103208"/>
<evidence type="ECO:0000313" key="3">
    <source>
        <dbReference type="Proteomes" id="UP000199438"/>
    </source>
</evidence>
<reference evidence="3" key="1">
    <citation type="submission" date="2016-10" db="EMBL/GenBank/DDBJ databases">
        <authorList>
            <person name="Varghese N."/>
            <person name="Submissions S."/>
        </authorList>
    </citation>
    <scope>NUCLEOTIDE SEQUENCE [LARGE SCALE GENOMIC DNA]</scope>
    <source>
        <strain evidence="3">DSM 24499</strain>
    </source>
</reference>
<dbReference type="Proteomes" id="UP000199438">
    <property type="component" value="Unassembled WGS sequence"/>
</dbReference>
<name>A0A1I1HWL9_9FLAO</name>
<keyword evidence="1" id="KW-0732">Signal</keyword>
<evidence type="ECO:0000313" key="2">
    <source>
        <dbReference type="EMBL" id="SFC28559.1"/>
    </source>
</evidence>
<evidence type="ECO:0000256" key="1">
    <source>
        <dbReference type="SAM" id="SignalP"/>
    </source>
</evidence>
<feature type="chain" id="PRO_5011669736" evidence="1">
    <location>
        <begin position="21"/>
        <end position="128"/>
    </location>
</feature>
<sequence>MKLRSLLFTSFLIFSLTTFAQSDKTKNDSIVTNSVTAINIDTDNVDDLRNFDWEEMLEFFSENEADQEFKFSIAYQNPDKKEEGKFSYDNFKFSVTGKSKDAEKLLQNTEKVVSKFVKIYDQKSTDKQ</sequence>
<keyword evidence="3" id="KW-1185">Reference proteome</keyword>
<dbReference type="RefSeq" id="WP_092541949.1">
    <property type="nucleotide sequence ID" value="NZ_FOKV01000003.1"/>
</dbReference>